<organism evidence="1 2">
    <name type="scientific">Botrytis porri</name>
    <dbReference type="NCBI Taxonomy" id="87229"/>
    <lineage>
        <taxon>Eukaryota</taxon>
        <taxon>Fungi</taxon>
        <taxon>Dikarya</taxon>
        <taxon>Ascomycota</taxon>
        <taxon>Pezizomycotina</taxon>
        <taxon>Leotiomycetes</taxon>
        <taxon>Helotiales</taxon>
        <taxon>Sclerotiniaceae</taxon>
        <taxon>Botrytis</taxon>
    </lineage>
</organism>
<proteinExistence type="predicted"/>
<keyword evidence="2" id="KW-1185">Reference proteome</keyword>
<reference evidence="1 2" key="1">
    <citation type="submission" date="2017-12" db="EMBL/GenBank/DDBJ databases">
        <title>Comparative genomics of Botrytis spp.</title>
        <authorList>
            <person name="Valero-Jimenez C.A."/>
            <person name="Tapia P."/>
            <person name="Veloso J."/>
            <person name="Silva-Moreno E."/>
            <person name="Staats M."/>
            <person name="Valdes J.H."/>
            <person name="Van Kan J.A.L."/>
        </authorList>
    </citation>
    <scope>NUCLEOTIDE SEQUENCE [LARGE SCALE GENOMIC DNA]</scope>
    <source>
        <strain evidence="1 2">MUCL3349</strain>
    </source>
</reference>
<name>A0A4Z1K5D4_9HELO</name>
<evidence type="ECO:0000313" key="2">
    <source>
        <dbReference type="Proteomes" id="UP000297280"/>
    </source>
</evidence>
<dbReference type="Proteomes" id="UP000297280">
    <property type="component" value="Unassembled WGS sequence"/>
</dbReference>
<comment type="caution">
    <text evidence="1">The sequence shown here is derived from an EMBL/GenBank/DDBJ whole genome shotgun (WGS) entry which is preliminary data.</text>
</comment>
<protein>
    <submittedName>
        <fullName evidence="1">Uncharacterized protein</fullName>
    </submittedName>
</protein>
<sequence length="87" mass="9437">MDRFDIAIKEFLGLLDKQGYQISISNTAVVLGFGSKENPIMKVIAPPPAADKTDIHLEGTEDESSPSMVAFRHAEGLNNSALDIVLH</sequence>
<evidence type="ECO:0000313" key="1">
    <source>
        <dbReference type="EMBL" id="TGO81125.1"/>
    </source>
</evidence>
<dbReference type="AlphaFoldDB" id="A0A4Z1K5D4"/>
<accession>A0A4Z1K5D4</accession>
<gene>
    <name evidence="1" type="ORF">BPOR_1336g00010</name>
</gene>
<dbReference type="STRING" id="87229.A0A4Z1K5D4"/>
<dbReference type="EMBL" id="PQXO01001328">
    <property type="protein sequence ID" value="TGO81125.1"/>
    <property type="molecule type" value="Genomic_DNA"/>
</dbReference>